<sequence length="206" mass="23215">MTMHITTFFVKRSYASLAAGSFTIASKQVQELVESEVFIVYANTGLGNAFALRNITLTPVDEANVRVEFDPLTDVHAMPPSVLPKDVLTESTQQYYMMPDDVAQAPRFCVSNHASGNEPNMLCLNHDVRERLIQYKGGMISLTELVLVLHDQAISVTDIHQHRRNKEKYVAQITERTSHVIELSKDNGVKQHDTDFPLLARLNVYL</sequence>
<reference evidence="1 2" key="1">
    <citation type="submission" date="2021-06" db="EMBL/GenBank/DDBJ databases">
        <title>Complete genome sequence of Erwinia phage pEa_SNUABM_17.</title>
        <authorList>
            <person name="Kim S.G."/>
            <person name="Park S.C."/>
        </authorList>
    </citation>
    <scope>NUCLEOTIDE SEQUENCE [LARGE SCALE GENOMIC DNA]</scope>
</reference>
<keyword evidence="2" id="KW-1185">Reference proteome</keyword>
<dbReference type="Proteomes" id="UP000827911">
    <property type="component" value="Segment"/>
</dbReference>
<dbReference type="EMBL" id="MZ443777">
    <property type="protein sequence ID" value="QZE57797.1"/>
    <property type="molecule type" value="Genomic_DNA"/>
</dbReference>
<proteinExistence type="predicted"/>
<organism evidence="1 2">
    <name type="scientific">Erwinia phage pEa_SNUABM_17</name>
    <dbReference type="NCBI Taxonomy" id="2869545"/>
    <lineage>
        <taxon>Viruses</taxon>
        <taxon>Duplodnaviria</taxon>
        <taxon>Heunggongvirae</taxon>
        <taxon>Uroviricota</taxon>
        <taxon>Caudoviricetes</taxon>
        <taxon>Alexandravirus</taxon>
        <taxon>Alexandravirus SNUABM17</taxon>
    </lineage>
</organism>
<protein>
    <submittedName>
        <fullName evidence="1">Uncharacterized protein</fullName>
    </submittedName>
</protein>
<name>A0AAE7XM16_9CAUD</name>
<evidence type="ECO:0000313" key="1">
    <source>
        <dbReference type="EMBL" id="QZE57797.1"/>
    </source>
</evidence>
<evidence type="ECO:0000313" key="2">
    <source>
        <dbReference type="Proteomes" id="UP000827911"/>
    </source>
</evidence>
<accession>A0AAE7XM16</accession>
<gene>
    <name evidence="1" type="ORF">pEaSNUABM17_00251</name>
</gene>